<dbReference type="AlphaFoldDB" id="X0U326"/>
<organism evidence="1">
    <name type="scientific">marine sediment metagenome</name>
    <dbReference type="NCBI Taxonomy" id="412755"/>
    <lineage>
        <taxon>unclassified sequences</taxon>
        <taxon>metagenomes</taxon>
        <taxon>ecological metagenomes</taxon>
    </lineage>
</organism>
<dbReference type="EMBL" id="BARS01015734">
    <property type="protein sequence ID" value="GAF93761.1"/>
    <property type="molecule type" value="Genomic_DNA"/>
</dbReference>
<sequence>MPHYDRWDIVDAHYWHCADYHDGQFSDKYERLCQISRYYNPGPLANRPRTVNALEIYDALKPVLHTPDPKA</sequence>
<comment type="caution">
    <text evidence="1">The sequence shown here is derived from an EMBL/GenBank/DDBJ whole genome shotgun (WGS) entry which is preliminary data.</text>
</comment>
<accession>X0U326</accession>
<proteinExistence type="predicted"/>
<protein>
    <submittedName>
        <fullName evidence="1">Uncharacterized protein</fullName>
    </submittedName>
</protein>
<evidence type="ECO:0000313" key="1">
    <source>
        <dbReference type="EMBL" id="GAF93761.1"/>
    </source>
</evidence>
<reference evidence="1" key="1">
    <citation type="journal article" date="2014" name="Front. Microbiol.">
        <title>High frequency of phylogenetically diverse reductive dehalogenase-homologous genes in deep subseafloor sedimentary metagenomes.</title>
        <authorList>
            <person name="Kawai M."/>
            <person name="Futagami T."/>
            <person name="Toyoda A."/>
            <person name="Takaki Y."/>
            <person name="Nishi S."/>
            <person name="Hori S."/>
            <person name="Arai W."/>
            <person name="Tsubouchi T."/>
            <person name="Morono Y."/>
            <person name="Uchiyama I."/>
            <person name="Ito T."/>
            <person name="Fujiyama A."/>
            <person name="Inagaki F."/>
            <person name="Takami H."/>
        </authorList>
    </citation>
    <scope>NUCLEOTIDE SEQUENCE</scope>
    <source>
        <strain evidence="1">Expedition CK06-06</strain>
    </source>
</reference>
<gene>
    <name evidence="1" type="ORF">S01H1_25987</name>
</gene>
<name>X0U326_9ZZZZ</name>